<organism evidence="9 10">
    <name type="scientific">Metabacillus lacus</name>
    <dbReference type="NCBI Taxonomy" id="1983721"/>
    <lineage>
        <taxon>Bacteria</taxon>
        <taxon>Bacillati</taxon>
        <taxon>Bacillota</taxon>
        <taxon>Bacilli</taxon>
        <taxon>Bacillales</taxon>
        <taxon>Bacillaceae</taxon>
        <taxon>Metabacillus</taxon>
    </lineage>
</organism>
<evidence type="ECO:0000256" key="2">
    <source>
        <dbReference type="ARBA" id="ARBA00007998"/>
    </source>
</evidence>
<dbReference type="PANTHER" id="PTHR34975:SF2">
    <property type="entry name" value="SPORE GERMINATION PROTEIN A2"/>
    <property type="match status" value="1"/>
</dbReference>
<dbReference type="GO" id="GO:0016020">
    <property type="term" value="C:membrane"/>
    <property type="evidence" value="ECO:0007669"/>
    <property type="project" value="UniProtKB-SubCell"/>
</dbReference>
<keyword evidence="4" id="KW-0309">Germination</keyword>
<keyword evidence="5 8" id="KW-0812">Transmembrane</keyword>
<evidence type="ECO:0000256" key="6">
    <source>
        <dbReference type="ARBA" id="ARBA00022989"/>
    </source>
</evidence>
<comment type="caution">
    <text evidence="9">The sequence shown here is derived from an EMBL/GenBank/DDBJ whole genome shotgun (WGS) entry which is preliminary data.</text>
</comment>
<dbReference type="OrthoDB" id="2739656at2"/>
<dbReference type="Pfam" id="PF03845">
    <property type="entry name" value="Spore_permease"/>
    <property type="match status" value="1"/>
</dbReference>
<evidence type="ECO:0000256" key="7">
    <source>
        <dbReference type="ARBA" id="ARBA00023136"/>
    </source>
</evidence>
<accession>A0A7X2J2Y6</accession>
<feature type="transmembrane region" description="Helical" evidence="8">
    <location>
        <begin position="40"/>
        <end position="62"/>
    </location>
</feature>
<feature type="transmembrane region" description="Helical" evidence="8">
    <location>
        <begin position="88"/>
        <end position="109"/>
    </location>
</feature>
<dbReference type="AlphaFoldDB" id="A0A7X2J2Y6"/>
<keyword evidence="10" id="KW-1185">Reference proteome</keyword>
<evidence type="ECO:0000313" key="9">
    <source>
        <dbReference type="EMBL" id="MRX74187.1"/>
    </source>
</evidence>
<dbReference type="RefSeq" id="WP_154309641.1">
    <property type="nucleotide sequence ID" value="NZ_WKKI01000067.1"/>
</dbReference>
<sequence>MGEIKLFDKTSDLGNGFIITFVHQSHLLYFVLLLPKILQHSYFFFGILAIGILSQLNLFILAKSLSYMDPQQGYEGFVKLLGEGKLRIIAFTGMAVILIKLCFIVLGYAEIVHLFVFPSIQRPWLILFIMLVSTYIASQGMDKTLRFSIIAFFCTFWIIFLYVPNLFPPIADIHDLYPLIPSDLAHDPWKGTLLIWSSLSGPEYLILLLPWINSKEKTLKYLSMANFLSILQYSVIFIACLFFFGSPYLGKINFPVINMVKYLQTPVFERVEIIMISLQMFQYVFFASFFLLCLYGAVRISAGTQHKGTSRKSLYAVSLLVLVCLMIIDQVFWREGKELNGLTNVQLWTGALTYLLVPSLLFAANKLKRRRSRS</sequence>
<feature type="transmembrane region" description="Helical" evidence="8">
    <location>
        <begin position="280"/>
        <end position="302"/>
    </location>
</feature>
<keyword evidence="7 8" id="KW-0472">Membrane</keyword>
<dbReference type="InterPro" id="IPR004761">
    <property type="entry name" value="Spore_GerAB"/>
</dbReference>
<feature type="transmembrane region" description="Helical" evidence="8">
    <location>
        <begin position="224"/>
        <end position="244"/>
    </location>
</feature>
<comment type="subcellular location">
    <subcellularLocation>
        <location evidence="1">Membrane</location>
        <topology evidence="1">Multi-pass membrane protein</topology>
    </subcellularLocation>
</comment>
<evidence type="ECO:0000256" key="3">
    <source>
        <dbReference type="ARBA" id="ARBA00022448"/>
    </source>
</evidence>
<evidence type="ECO:0000256" key="1">
    <source>
        <dbReference type="ARBA" id="ARBA00004141"/>
    </source>
</evidence>
<reference evidence="9 10" key="1">
    <citation type="submission" date="2019-11" db="EMBL/GenBank/DDBJ databases">
        <title>Bacillus lacus genome.</title>
        <authorList>
            <person name="Allen C.J."/>
            <person name="Newman J.D."/>
        </authorList>
    </citation>
    <scope>NUCLEOTIDE SEQUENCE [LARGE SCALE GENOMIC DNA]</scope>
    <source>
        <strain evidence="9 10">KCTC 33946</strain>
    </source>
</reference>
<feature type="transmembrane region" description="Helical" evidence="8">
    <location>
        <begin position="193"/>
        <end position="212"/>
    </location>
</feature>
<dbReference type="GO" id="GO:0009847">
    <property type="term" value="P:spore germination"/>
    <property type="evidence" value="ECO:0007669"/>
    <property type="project" value="InterPro"/>
</dbReference>
<name>A0A7X2J2Y6_9BACI</name>
<dbReference type="PANTHER" id="PTHR34975">
    <property type="entry name" value="SPORE GERMINATION PROTEIN A2"/>
    <property type="match status" value="1"/>
</dbReference>
<keyword evidence="3" id="KW-0813">Transport</keyword>
<evidence type="ECO:0000313" key="10">
    <source>
        <dbReference type="Proteomes" id="UP000448867"/>
    </source>
</evidence>
<feature type="transmembrane region" description="Helical" evidence="8">
    <location>
        <begin position="12"/>
        <end position="34"/>
    </location>
</feature>
<protein>
    <submittedName>
        <fullName evidence="9">GerAB/ArcD/ProY family transporter</fullName>
    </submittedName>
</protein>
<feature type="transmembrane region" description="Helical" evidence="8">
    <location>
        <begin position="314"/>
        <end position="333"/>
    </location>
</feature>
<dbReference type="EMBL" id="WKKI01000067">
    <property type="protein sequence ID" value="MRX74187.1"/>
    <property type="molecule type" value="Genomic_DNA"/>
</dbReference>
<feature type="transmembrane region" description="Helical" evidence="8">
    <location>
        <begin position="345"/>
        <end position="364"/>
    </location>
</feature>
<evidence type="ECO:0000256" key="5">
    <source>
        <dbReference type="ARBA" id="ARBA00022692"/>
    </source>
</evidence>
<comment type="similarity">
    <text evidence="2">Belongs to the amino acid-polyamine-organocation (APC) superfamily. Spore germination protein (SGP) (TC 2.A.3.9) family.</text>
</comment>
<evidence type="ECO:0000256" key="8">
    <source>
        <dbReference type="SAM" id="Phobius"/>
    </source>
</evidence>
<keyword evidence="6 8" id="KW-1133">Transmembrane helix</keyword>
<proteinExistence type="inferred from homology"/>
<gene>
    <name evidence="9" type="ORF">GJU40_18870</name>
</gene>
<feature type="transmembrane region" description="Helical" evidence="8">
    <location>
        <begin position="121"/>
        <end position="138"/>
    </location>
</feature>
<feature type="transmembrane region" description="Helical" evidence="8">
    <location>
        <begin position="145"/>
        <end position="163"/>
    </location>
</feature>
<evidence type="ECO:0000256" key="4">
    <source>
        <dbReference type="ARBA" id="ARBA00022544"/>
    </source>
</evidence>
<dbReference type="Proteomes" id="UP000448867">
    <property type="component" value="Unassembled WGS sequence"/>
</dbReference>